<reference evidence="1" key="1">
    <citation type="journal article" date="2023" name="Mol. Phylogenet. Evol.">
        <title>Genome-scale phylogeny and comparative genomics of the fungal order Sordariales.</title>
        <authorList>
            <person name="Hensen N."/>
            <person name="Bonometti L."/>
            <person name="Westerberg I."/>
            <person name="Brannstrom I.O."/>
            <person name="Guillou S."/>
            <person name="Cros-Aarteil S."/>
            <person name="Calhoun S."/>
            <person name="Haridas S."/>
            <person name="Kuo A."/>
            <person name="Mondo S."/>
            <person name="Pangilinan J."/>
            <person name="Riley R."/>
            <person name="LaButti K."/>
            <person name="Andreopoulos B."/>
            <person name="Lipzen A."/>
            <person name="Chen C."/>
            <person name="Yan M."/>
            <person name="Daum C."/>
            <person name="Ng V."/>
            <person name="Clum A."/>
            <person name="Steindorff A."/>
            <person name="Ohm R.A."/>
            <person name="Martin F."/>
            <person name="Silar P."/>
            <person name="Natvig D.O."/>
            <person name="Lalanne C."/>
            <person name="Gautier V."/>
            <person name="Ament-Velasquez S.L."/>
            <person name="Kruys A."/>
            <person name="Hutchinson M.I."/>
            <person name="Powell A.J."/>
            <person name="Barry K."/>
            <person name="Miller A.N."/>
            <person name="Grigoriev I.V."/>
            <person name="Debuchy R."/>
            <person name="Gladieux P."/>
            <person name="Hiltunen Thoren M."/>
            <person name="Johannesson H."/>
        </authorList>
    </citation>
    <scope>NUCLEOTIDE SEQUENCE</scope>
    <source>
        <strain evidence="1">CBS 314.62</strain>
    </source>
</reference>
<evidence type="ECO:0000313" key="2">
    <source>
        <dbReference type="Proteomes" id="UP001270362"/>
    </source>
</evidence>
<accession>A0AAE1CBR7</accession>
<keyword evidence="2" id="KW-1185">Reference proteome</keyword>
<evidence type="ECO:0000313" key="1">
    <source>
        <dbReference type="EMBL" id="KAK3687858.1"/>
    </source>
</evidence>
<dbReference type="EMBL" id="JAULSO010000002">
    <property type="protein sequence ID" value="KAK3687858.1"/>
    <property type="molecule type" value="Genomic_DNA"/>
</dbReference>
<name>A0AAE1CBR7_9PEZI</name>
<organism evidence="1 2">
    <name type="scientific">Podospora appendiculata</name>
    <dbReference type="NCBI Taxonomy" id="314037"/>
    <lineage>
        <taxon>Eukaryota</taxon>
        <taxon>Fungi</taxon>
        <taxon>Dikarya</taxon>
        <taxon>Ascomycota</taxon>
        <taxon>Pezizomycotina</taxon>
        <taxon>Sordariomycetes</taxon>
        <taxon>Sordariomycetidae</taxon>
        <taxon>Sordariales</taxon>
        <taxon>Podosporaceae</taxon>
        <taxon>Podospora</taxon>
    </lineage>
</organism>
<proteinExistence type="predicted"/>
<dbReference type="Proteomes" id="UP001270362">
    <property type="component" value="Unassembled WGS sequence"/>
</dbReference>
<comment type="caution">
    <text evidence="1">The sequence shown here is derived from an EMBL/GenBank/DDBJ whole genome shotgun (WGS) entry which is preliminary data.</text>
</comment>
<sequence>MPAIQKIDLHATRGYYFSLSPNENHARLKAGTGQTLILFNAHNTQPSSAGIALAGPALSTNIMVHVRVLPSHVQGSRNTLTALTQSNIRFTSSTFEISDSDPNVICFHVSINPDQYPAPWSINELVEFHLGAEGQEGSTALGAVRLEIYGLCGTLPPYLVQGGVPVRVLRLFLPGIPNRGVRTEKDWIAWVARICHGTQDPKQPHGQPRETSKKHWLKYHVWSGGSSFVQENDVDFCVDEWIDAYDNWVEDANCFTAVNCFDQAGIVQIVLSLGVPFGRIFREHRQPFGYIAHTDLVGWGKTNNPYFEGDNSMKNLVDPKDIRRSPFRNHVFVSISPVDGEYDDQTVKIIDTCTGPFIGTLTYDEYLAQVVDPAGDMIKLSDVDENIWHDAGITGTASRCSSPHILNDLIRDHFGGDKENLDEYVNKIRTIFAGQMLSPSFDAGFVLHTVDALLDHAKEILADPPDEKIAAPTPKTLERKWLARVVSDDPEIRGYWSFISFKISRYRSVDEAVDALDVRLRCMTPPTNEGGMGTVRVKNWLDTGVEDESIDIFGNLHLSVFVYKNALVEVSGNAVRGYINLWTARFLETIWHEDARTGGLQIYYLINYL</sequence>
<protein>
    <submittedName>
        <fullName evidence="1">Uncharacterized protein</fullName>
    </submittedName>
</protein>
<gene>
    <name evidence="1" type="ORF">B0T22DRAFT_458137</name>
</gene>
<dbReference type="AlphaFoldDB" id="A0AAE1CBR7"/>
<reference evidence="1" key="2">
    <citation type="submission" date="2023-06" db="EMBL/GenBank/DDBJ databases">
        <authorList>
            <consortium name="Lawrence Berkeley National Laboratory"/>
            <person name="Haridas S."/>
            <person name="Hensen N."/>
            <person name="Bonometti L."/>
            <person name="Westerberg I."/>
            <person name="Brannstrom I.O."/>
            <person name="Guillou S."/>
            <person name="Cros-Aarteil S."/>
            <person name="Calhoun S."/>
            <person name="Kuo A."/>
            <person name="Mondo S."/>
            <person name="Pangilinan J."/>
            <person name="Riley R."/>
            <person name="Labutti K."/>
            <person name="Andreopoulos B."/>
            <person name="Lipzen A."/>
            <person name="Chen C."/>
            <person name="Yanf M."/>
            <person name="Daum C."/>
            <person name="Ng V."/>
            <person name="Clum A."/>
            <person name="Steindorff A."/>
            <person name="Ohm R."/>
            <person name="Martin F."/>
            <person name="Silar P."/>
            <person name="Natvig D."/>
            <person name="Lalanne C."/>
            <person name="Gautier V."/>
            <person name="Ament-Velasquez S.L."/>
            <person name="Kruys A."/>
            <person name="Hutchinson M.I."/>
            <person name="Powell A.J."/>
            <person name="Barry K."/>
            <person name="Miller A.N."/>
            <person name="Grigoriev I.V."/>
            <person name="Debuchy R."/>
            <person name="Gladieux P."/>
            <person name="Thoren M.H."/>
            <person name="Johannesson H."/>
        </authorList>
    </citation>
    <scope>NUCLEOTIDE SEQUENCE</scope>
    <source>
        <strain evidence="1">CBS 314.62</strain>
    </source>
</reference>